<protein>
    <submittedName>
        <fullName evidence="1">Uncharacterized protein</fullName>
    </submittedName>
</protein>
<name>A0ABQ1J8V1_9PROT</name>
<dbReference type="EMBL" id="BMDZ01000125">
    <property type="protein sequence ID" value="GGB62940.1"/>
    <property type="molecule type" value="Genomic_DNA"/>
</dbReference>
<sequence>MIHLKNSSTCQRALVERADGGCRQGEVVGQEHQRLSGLGVFETNTAQMFGVDLAADDISQITYASFIHNNSPV</sequence>
<proteinExistence type="predicted"/>
<gene>
    <name evidence="1" type="ORF">GCM10011505_49450</name>
</gene>
<comment type="caution">
    <text evidence="1">The sequence shown here is derived from an EMBL/GenBank/DDBJ whole genome shotgun (WGS) entry which is preliminary data.</text>
</comment>
<evidence type="ECO:0000313" key="1">
    <source>
        <dbReference type="EMBL" id="GGB62940.1"/>
    </source>
</evidence>
<evidence type="ECO:0000313" key="2">
    <source>
        <dbReference type="Proteomes" id="UP000603352"/>
    </source>
</evidence>
<accession>A0ABQ1J8V1</accession>
<reference evidence="2" key="1">
    <citation type="journal article" date="2019" name="Int. J. Syst. Evol. Microbiol.">
        <title>The Global Catalogue of Microorganisms (GCM) 10K type strain sequencing project: providing services to taxonomists for standard genome sequencing and annotation.</title>
        <authorList>
            <consortium name="The Broad Institute Genomics Platform"/>
            <consortium name="The Broad Institute Genome Sequencing Center for Infectious Disease"/>
            <person name="Wu L."/>
            <person name="Ma J."/>
        </authorList>
    </citation>
    <scope>NUCLEOTIDE SEQUENCE [LARGE SCALE GENOMIC DNA]</scope>
    <source>
        <strain evidence="2">CGMCC 1.10188</strain>
    </source>
</reference>
<organism evidence="1 2">
    <name type="scientific">Tistrella bauzanensis</name>
    <dbReference type="NCBI Taxonomy" id="657419"/>
    <lineage>
        <taxon>Bacteria</taxon>
        <taxon>Pseudomonadati</taxon>
        <taxon>Pseudomonadota</taxon>
        <taxon>Alphaproteobacteria</taxon>
        <taxon>Geminicoccales</taxon>
        <taxon>Geminicoccaceae</taxon>
        <taxon>Tistrella</taxon>
    </lineage>
</organism>
<keyword evidence="2" id="KW-1185">Reference proteome</keyword>
<dbReference type="Proteomes" id="UP000603352">
    <property type="component" value="Unassembled WGS sequence"/>
</dbReference>